<organism evidence="2 3">
    <name type="scientific">Achlya hypogyna</name>
    <name type="common">Oomycete</name>
    <name type="synonym">Protoachlya hypogyna</name>
    <dbReference type="NCBI Taxonomy" id="1202772"/>
    <lineage>
        <taxon>Eukaryota</taxon>
        <taxon>Sar</taxon>
        <taxon>Stramenopiles</taxon>
        <taxon>Oomycota</taxon>
        <taxon>Saprolegniomycetes</taxon>
        <taxon>Saprolegniales</taxon>
        <taxon>Achlyaceae</taxon>
        <taxon>Achlya</taxon>
    </lineage>
</organism>
<protein>
    <submittedName>
        <fullName evidence="2">Uncharacterized protein</fullName>
    </submittedName>
</protein>
<evidence type="ECO:0000313" key="2">
    <source>
        <dbReference type="EMBL" id="OQR82259.1"/>
    </source>
</evidence>
<dbReference type="PANTHER" id="PTHR47169:SF2">
    <property type="entry name" value="OS01G0541250 PROTEIN"/>
    <property type="match status" value="1"/>
</dbReference>
<reference evidence="2 3" key="1">
    <citation type="journal article" date="2014" name="Genome Biol. Evol.">
        <title>The secreted proteins of Achlya hypogyna and Thraustotheca clavata identify the ancestral oomycete secretome and reveal gene acquisitions by horizontal gene transfer.</title>
        <authorList>
            <person name="Misner I."/>
            <person name="Blouin N."/>
            <person name="Leonard G."/>
            <person name="Richards T.A."/>
            <person name="Lane C.E."/>
        </authorList>
    </citation>
    <scope>NUCLEOTIDE SEQUENCE [LARGE SCALE GENOMIC DNA]</scope>
    <source>
        <strain evidence="2 3">ATCC 48635</strain>
    </source>
</reference>
<feature type="region of interest" description="Disordered" evidence="1">
    <location>
        <begin position="1"/>
        <end position="20"/>
    </location>
</feature>
<dbReference type="Proteomes" id="UP000243579">
    <property type="component" value="Unassembled WGS sequence"/>
</dbReference>
<keyword evidence="3" id="KW-1185">Reference proteome</keyword>
<comment type="caution">
    <text evidence="2">The sequence shown here is derived from an EMBL/GenBank/DDBJ whole genome shotgun (WGS) entry which is preliminary data.</text>
</comment>
<dbReference type="InterPro" id="IPR036397">
    <property type="entry name" value="RNaseH_sf"/>
</dbReference>
<dbReference type="PANTHER" id="PTHR47169">
    <property type="entry name" value="OS01G0541250 PROTEIN"/>
    <property type="match status" value="1"/>
</dbReference>
<dbReference type="Gene3D" id="3.30.420.10">
    <property type="entry name" value="Ribonuclease H-like superfamily/Ribonuclease H"/>
    <property type="match status" value="1"/>
</dbReference>
<dbReference type="GO" id="GO:0003676">
    <property type="term" value="F:nucleic acid binding"/>
    <property type="evidence" value="ECO:0007669"/>
    <property type="project" value="InterPro"/>
</dbReference>
<dbReference type="AlphaFoldDB" id="A0A1V9Y9A8"/>
<gene>
    <name evidence="2" type="ORF">ACHHYP_20806</name>
</gene>
<proteinExistence type="predicted"/>
<sequence>MSRSNRPRATSPVGRAPARSNLTELKRRSVYNRLLAVPVDGWLTATHSLLRGRGALPLQPAHREARLGPGQGFIAAGSLAAVVASKIRGRKAARTLSDIEDKIKAVPHHLRQPLRSDRQPEERAYPAHEASTRLKARSSHVRPMLTDTNKRARLAFASSFVRPLSDGTNTFVNMHDYVHVDEKWFYLTKVKRRYYVYDDEESVDGDVYCEKMLNEVVPAIQAKFPLVTLANGVKTNT</sequence>
<evidence type="ECO:0000256" key="1">
    <source>
        <dbReference type="SAM" id="MobiDB-lite"/>
    </source>
</evidence>
<dbReference type="OrthoDB" id="78816at2759"/>
<accession>A0A1V9Y9A8</accession>
<feature type="compositionally biased region" description="Basic and acidic residues" evidence="1">
    <location>
        <begin position="114"/>
        <end position="131"/>
    </location>
</feature>
<dbReference type="EMBL" id="JNBR01002532">
    <property type="protein sequence ID" value="OQR82259.1"/>
    <property type="molecule type" value="Genomic_DNA"/>
</dbReference>
<feature type="region of interest" description="Disordered" evidence="1">
    <location>
        <begin position="110"/>
        <end position="131"/>
    </location>
</feature>
<evidence type="ECO:0000313" key="3">
    <source>
        <dbReference type="Proteomes" id="UP000243579"/>
    </source>
</evidence>
<name>A0A1V9Y9A8_ACHHY</name>